<dbReference type="Pfam" id="PF12833">
    <property type="entry name" value="HTH_18"/>
    <property type="match status" value="1"/>
</dbReference>
<evidence type="ECO:0000313" key="6">
    <source>
        <dbReference type="Proteomes" id="UP001597541"/>
    </source>
</evidence>
<sequence length="313" mass="36130">MTEPNPGYFQPMLPYLREGDFAVRTPWIGPEKRLLDYLLIYVQSGKCLFKIDGTPYHLSSGDYFLVQPGQIVYLEGLTDTVTPFIHFDLFYNERRQESFPTRPGQIDLSEYRHLLQPTVKEQLGIELPAAFRPLQPERFRERFLRMVGCWLEPGELAQLRAQQIAMELMLTIMEQHQPSERETQPSGGGLQWVPSYLSLRLNEQVSIETMARRAGLSPSRFRAVFKRDFGVPPHQYLLNLRIEHAQELLAGSELTLETIAGYCGFADQYHFAKLFKAKVGMTPGSYKEKFKRVTVEPKRPDKGQAHVYVDDLQ</sequence>
<dbReference type="InterPro" id="IPR003313">
    <property type="entry name" value="AraC-bd"/>
</dbReference>
<keyword evidence="2" id="KW-0238">DNA-binding</keyword>
<feature type="domain" description="HTH araC/xylS-type" evidence="4">
    <location>
        <begin position="191"/>
        <end position="289"/>
    </location>
</feature>
<evidence type="ECO:0000259" key="4">
    <source>
        <dbReference type="PROSITE" id="PS01124"/>
    </source>
</evidence>
<proteinExistence type="predicted"/>
<evidence type="ECO:0000256" key="1">
    <source>
        <dbReference type="ARBA" id="ARBA00023015"/>
    </source>
</evidence>
<dbReference type="Proteomes" id="UP001597541">
    <property type="component" value="Unassembled WGS sequence"/>
</dbReference>
<dbReference type="PROSITE" id="PS01124">
    <property type="entry name" value="HTH_ARAC_FAMILY_2"/>
    <property type="match status" value="1"/>
</dbReference>
<dbReference type="SUPFAM" id="SSF46689">
    <property type="entry name" value="Homeodomain-like"/>
    <property type="match status" value="2"/>
</dbReference>
<evidence type="ECO:0000313" key="5">
    <source>
        <dbReference type="EMBL" id="MFD2613391.1"/>
    </source>
</evidence>
<dbReference type="PANTHER" id="PTHR46796">
    <property type="entry name" value="HTH-TYPE TRANSCRIPTIONAL ACTIVATOR RHAS-RELATED"/>
    <property type="match status" value="1"/>
</dbReference>
<dbReference type="InterPro" id="IPR050204">
    <property type="entry name" value="AraC_XylS_family_regulators"/>
</dbReference>
<dbReference type="EMBL" id="JBHUME010000008">
    <property type="protein sequence ID" value="MFD2613391.1"/>
    <property type="molecule type" value="Genomic_DNA"/>
</dbReference>
<dbReference type="InterPro" id="IPR037923">
    <property type="entry name" value="HTH-like"/>
</dbReference>
<gene>
    <name evidence="5" type="ORF">ACFSUF_13250</name>
</gene>
<organism evidence="5 6">
    <name type="scientific">Paenibacillus gansuensis</name>
    <dbReference type="NCBI Taxonomy" id="306542"/>
    <lineage>
        <taxon>Bacteria</taxon>
        <taxon>Bacillati</taxon>
        <taxon>Bacillota</taxon>
        <taxon>Bacilli</taxon>
        <taxon>Bacillales</taxon>
        <taxon>Paenibacillaceae</taxon>
        <taxon>Paenibacillus</taxon>
    </lineage>
</organism>
<accession>A0ABW5PDH1</accession>
<evidence type="ECO:0000256" key="2">
    <source>
        <dbReference type="ARBA" id="ARBA00023125"/>
    </source>
</evidence>
<keyword evidence="1" id="KW-0805">Transcription regulation</keyword>
<evidence type="ECO:0000256" key="3">
    <source>
        <dbReference type="ARBA" id="ARBA00023163"/>
    </source>
</evidence>
<keyword evidence="3" id="KW-0804">Transcription</keyword>
<dbReference type="Pfam" id="PF02311">
    <property type="entry name" value="AraC_binding"/>
    <property type="match status" value="1"/>
</dbReference>
<reference evidence="6" key="1">
    <citation type="journal article" date="2019" name="Int. J. Syst. Evol. Microbiol.">
        <title>The Global Catalogue of Microorganisms (GCM) 10K type strain sequencing project: providing services to taxonomists for standard genome sequencing and annotation.</title>
        <authorList>
            <consortium name="The Broad Institute Genomics Platform"/>
            <consortium name="The Broad Institute Genome Sequencing Center for Infectious Disease"/>
            <person name="Wu L."/>
            <person name="Ma J."/>
        </authorList>
    </citation>
    <scope>NUCLEOTIDE SEQUENCE [LARGE SCALE GENOMIC DNA]</scope>
    <source>
        <strain evidence="6">KCTC 3950</strain>
    </source>
</reference>
<dbReference type="InterPro" id="IPR009057">
    <property type="entry name" value="Homeodomain-like_sf"/>
</dbReference>
<dbReference type="InterPro" id="IPR018060">
    <property type="entry name" value="HTH_AraC"/>
</dbReference>
<keyword evidence="6" id="KW-1185">Reference proteome</keyword>
<dbReference type="SUPFAM" id="SSF51215">
    <property type="entry name" value="Regulatory protein AraC"/>
    <property type="match status" value="1"/>
</dbReference>
<comment type="caution">
    <text evidence="5">The sequence shown here is derived from an EMBL/GenBank/DDBJ whole genome shotgun (WGS) entry which is preliminary data.</text>
</comment>
<dbReference type="SMART" id="SM00342">
    <property type="entry name" value="HTH_ARAC"/>
    <property type="match status" value="1"/>
</dbReference>
<name>A0ABW5PDH1_9BACL</name>
<protein>
    <submittedName>
        <fullName evidence="5">Helix-turn-helix domain-containing protein</fullName>
    </submittedName>
</protein>
<dbReference type="RefSeq" id="WP_377603388.1">
    <property type="nucleotide sequence ID" value="NZ_JBHUME010000008.1"/>
</dbReference>
<dbReference type="Gene3D" id="1.10.10.60">
    <property type="entry name" value="Homeodomain-like"/>
    <property type="match status" value="2"/>
</dbReference>